<dbReference type="KEGG" id="mnu:NCTC10166_00474"/>
<dbReference type="RefSeq" id="WP_129719881.1">
    <property type="nucleotide sequence ID" value="NZ_LR214951.1"/>
</dbReference>
<feature type="transmembrane region" description="Helical" evidence="1">
    <location>
        <begin position="61"/>
        <end position="86"/>
    </location>
</feature>
<keyword evidence="1" id="KW-0472">Membrane</keyword>
<proteinExistence type="predicted"/>
<feature type="transmembrane region" description="Helical" evidence="1">
    <location>
        <begin position="20"/>
        <end position="41"/>
    </location>
</feature>
<dbReference type="AlphaFoldDB" id="A0A449A5H9"/>
<keyword evidence="1" id="KW-0812">Transmembrane</keyword>
<evidence type="ECO:0000313" key="2">
    <source>
        <dbReference type="EMBL" id="VEU59496.1"/>
    </source>
</evidence>
<organism evidence="2 3">
    <name type="scientific">Mesomycoplasma neurolyticum</name>
    <dbReference type="NCBI Taxonomy" id="2120"/>
    <lineage>
        <taxon>Bacteria</taxon>
        <taxon>Bacillati</taxon>
        <taxon>Mycoplasmatota</taxon>
        <taxon>Mycoplasmoidales</taxon>
        <taxon>Metamycoplasmataceae</taxon>
        <taxon>Mesomycoplasma</taxon>
    </lineage>
</organism>
<keyword evidence="1" id="KW-1133">Transmembrane helix</keyword>
<dbReference type="EMBL" id="LR214951">
    <property type="protein sequence ID" value="VEU59496.1"/>
    <property type="molecule type" value="Genomic_DNA"/>
</dbReference>
<accession>A0A449A5H9</accession>
<reference evidence="2 3" key="1">
    <citation type="submission" date="2019-01" db="EMBL/GenBank/DDBJ databases">
        <authorList>
            <consortium name="Pathogen Informatics"/>
        </authorList>
    </citation>
    <scope>NUCLEOTIDE SEQUENCE [LARGE SCALE GENOMIC DNA]</scope>
    <source>
        <strain evidence="2 3">NCTC10166</strain>
    </source>
</reference>
<evidence type="ECO:0000256" key="1">
    <source>
        <dbReference type="SAM" id="Phobius"/>
    </source>
</evidence>
<gene>
    <name evidence="2" type="ORF">NCTC10166_00474</name>
</gene>
<protein>
    <submittedName>
        <fullName evidence="2">Uncharacterized protein</fullName>
    </submittedName>
</protein>
<evidence type="ECO:0000313" key="3">
    <source>
        <dbReference type="Proteomes" id="UP000289440"/>
    </source>
</evidence>
<sequence length="159" mass="17668">MNFNLKEELEKWKKTRIVIWVLFGAFALFIIIGIILMIKAASDVVIVQTLLGPVSQKSNSLLAFTGVGFALALVGSIGQGITLIVGRVLKYSLANKIENIYLMQKQYPSNSNLIIWLVLSIFLLPIIATIIFHVKANDIFAKVQMLDSLESETTNRTLS</sequence>
<dbReference type="Proteomes" id="UP000289440">
    <property type="component" value="Chromosome"/>
</dbReference>
<name>A0A449A5H9_9BACT</name>
<keyword evidence="3" id="KW-1185">Reference proteome</keyword>
<feature type="transmembrane region" description="Helical" evidence="1">
    <location>
        <begin position="113"/>
        <end position="134"/>
    </location>
</feature>